<evidence type="ECO:0000256" key="5">
    <source>
        <dbReference type="SAM" id="Phobius"/>
    </source>
</evidence>
<dbReference type="InterPro" id="IPR023352">
    <property type="entry name" value="MAPEG-like_dom_sf"/>
</dbReference>
<dbReference type="InterPro" id="IPR001129">
    <property type="entry name" value="Membr-assoc_MAPEG"/>
</dbReference>
<dbReference type="RefSeq" id="WP_119760374.1">
    <property type="nucleotide sequence ID" value="NZ_QYUM01000002.1"/>
</dbReference>
<dbReference type="Proteomes" id="UP000286100">
    <property type="component" value="Unassembled WGS sequence"/>
</dbReference>
<comment type="caution">
    <text evidence="6">The sequence shown here is derived from an EMBL/GenBank/DDBJ whole genome shotgun (WGS) entry which is preliminary data.</text>
</comment>
<dbReference type="OrthoDB" id="7619858at2"/>
<keyword evidence="2 5" id="KW-0812">Transmembrane</keyword>
<accession>A0A418WRN1</accession>
<feature type="transmembrane region" description="Helical" evidence="5">
    <location>
        <begin position="107"/>
        <end position="127"/>
    </location>
</feature>
<keyword evidence="4 5" id="KW-0472">Membrane</keyword>
<dbReference type="Gene3D" id="1.20.120.550">
    <property type="entry name" value="Membrane associated eicosanoid/glutathione metabolism-like domain"/>
    <property type="match status" value="1"/>
</dbReference>
<proteinExistence type="predicted"/>
<feature type="transmembrane region" description="Helical" evidence="5">
    <location>
        <begin position="76"/>
        <end position="95"/>
    </location>
</feature>
<dbReference type="PANTHER" id="PTHR35814">
    <property type="match status" value="1"/>
</dbReference>
<dbReference type="Pfam" id="PF01124">
    <property type="entry name" value="MAPEG"/>
    <property type="match status" value="1"/>
</dbReference>
<dbReference type="GO" id="GO:0016020">
    <property type="term" value="C:membrane"/>
    <property type="evidence" value="ECO:0007669"/>
    <property type="project" value="UniProtKB-SubCell"/>
</dbReference>
<organism evidence="6 7">
    <name type="scientific">Sphingomonas cavernae</name>
    <dbReference type="NCBI Taxonomy" id="2320861"/>
    <lineage>
        <taxon>Bacteria</taxon>
        <taxon>Pseudomonadati</taxon>
        <taxon>Pseudomonadota</taxon>
        <taxon>Alphaproteobacteria</taxon>
        <taxon>Sphingomonadales</taxon>
        <taxon>Sphingomonadaceae</taxon>
        <taxon>Sphingomonas</taxon>
    </lineage>
</organism>
<keyword evidence="7" id="KW-1185">Reference proteome</keyword>
<sequence>MILPITLTIAGAAAIVNIWLAMRVGRVRTAEKVSIGDGGNPRLTARMRAHANFVEYTPFVLILIGLIEFAQGTSLWLWIVGALYILARVAHGFGMDGVGKARMAGTLVTMLTLLGLGLYAIAIPYLAGNADPIVTDIQAVG</sequence>
<evidence type="ECO:0000256" key="3">
    <source>
        <dbReference type="ARBA" id="ARBA00022989"/>
    </source>
</evidence>
<evidence type="ECO:0000256" key="2">
    <source>
        <dbReference type="ARBA" id="ARBA00022692"/>
    </source>
</evidence>
<evidence type="ECO:0000313" key="7">
    <source>
        <dbReference type="Proteomes" id="UP000286100"/>
    </source>
</evidence>
<dbReference type="PANTHER" id="PTHR35814:SF1">
    <property type="entry name" value="GLUTATHIONE S-TRANSFERASE-RELATED"/>
    <property type="match status" value="1"/>
</dbReference>
<dbReference type="SUPFAM" id="SSF161084">
    <property type="entry name" value="MAPEG domain-like"/>
    <property type="match status" value="1"/>
</dbReference>
<keyword evidence="3 5" id="KW-1133">Transmembrane helix</keyword>
<name>A0A418WRN1_9SPHN</name>
<evidence type="ECO:0000313" key="6">
    <source>
        <dbReference type="EMBL" id="RJF93871.1"/>
    </source>
</evidence>
<protein>
    <submittedName>
        <fullName evidence="6">MAPEG family protein</fullName>
    </submittedName>
</protein>
<evidence type="ECO:0000256" key="4">
    <source>
        <dbReference type="ARBA" id="ARBA00023136"/>
    </source>
</evidence>
<feature type="transmembrane region" description="Helical" evidence="5">
    <location>
        <begin position="53"/>
        <end position="70"/>
    </location>
</feature>
<evidence type="ECO:0000256" key="1">
    <source>
        <dbReference type="ARBA" id="ARBA00004370"/>
    </source>
</evidence>
<dbReference type="AlphaFoldDB" id="A0A418WRN1"/>
<feature type="transmembrane region" description="Helical" evidence="5">
    <location>
        <begin position="6"/>
        <end position="22"/>
    </location>
</feature>
<comment type="subcellular location">
    <subcellularLocation>
        <location evidence="1">Membrane</location>
    </subcellularLocation>
</comment>
<dbReference type="EMBL" id="QYUM01000002">
    <property type="protein sequence ID" value="RJF93871.1"/>
    <property type="molecule type" value="Genomic_DNA"/>
</dbReference>
<reference evidence="6 7" key="1">
    <citation type="submission" date="2018-09" db="EMBL/GenBank/DDBJ databases">
        <authorList>
            <person name="Zhu H."/>
        </authorList>
    </citation>
    <scope>NUCLEOTIDE SEQUENCE [LARGE SCALE GENOMIC DNA]</scope>
    <source>
        <strain evidence="6 7">K2R01-6</strain>
    </source>
</reference>
<gene>
    <name evidence="6" type="ORF">D3876_06195</name>
</gene>